<proteinExistence type="predicted"/>
<dbReference type="GO" id="GO:0005524">
    <property type="term" value="F:ATP binding"/>
    <property type="evidence" value="ECO:0007669"/>
    <property type="project" value="UniProtKB-KW"/>
</dbReference>
<reference evidence="3 4" key="1">
    <citation type="submission" date="2018-07" db="EMBL/GenBank/DDBJ databases">
        <title>Thalassococcus profundi sp. nov., a marine bacterium isolated from deep seawater of Okinawa Trough.</title>
        <authorList>
            <person name="Yu M."/>
        </authorList>
    </citation>
    <scope>NUCLEOTIDE SEQUENCE [LARGE SCALE GENOMIC DNA]</scope>
    <source>
        <strain evidence="3 4">WRAS1</strain>
    </source>
</reference>
<keyword evidence="3" id="KW-0547">Nucleotide-binding</keyword>
<accession>A0A369TID5</accession>
<dbReference type="EMBL" id="QPMK01000028">
    <property type="protein sequence ID" value="RDD64155.1"/>
    <property type="molecule type" value="Genomic_DNA"/>
</dbReference>
<dbReference type="RefSeq" id="WP_114512956.1">
    <property type="nucleotide sequence ID" value="NZ_QPMK01000028.1"/>
</dbReference>
<dbReference type="Pfam" id="PF13581">
    <property type="entry name" value="HATPase_c_2"/>
    <property type="match status" value="1"/>
</dbReference>
<gene>
    <name evidence="3" type="ORF">DU478_21750</name>
</gene>
<evidence type="ECO:0000259" key="2">
    <source>
        <dbReference type="Pfam" id="PF13581"/>
    </source>
</evidence>
<dbReference type="Gene3D" id="3.30.565.10">
    <property type="entry name" value="Histidine kinase-like ATPase, C-terminal domain"/>
    <property type="match status" value="1"/>
</dbReference>
<dbReference type="InterPro" id="IPR050267">
    <property type="entry name" value="Anti-sigma-factor_SerPK"/>
</dbReference>
<keyword evidence="3" id="KW-0067">ATP-binding</keyword>
<dbReference type="GO" id="GO:0004674">
    <property type="term" value="F:protein serine/threonine kinase activity"/>
    <property type="evidence" value="ECO:0007669"/>
    <property type="project" value="UniProtKB-KW"/>
</dbReference>
<comment type="caution">
    <text evidence="3">The sequence shown here is derived from an EMBL/GenBank/DDBJ whole genome shotgun (WGS) entry which is preliminary data.</text>
</comment>
<dbReference type="PANTHER" id="PTHR35526">
    <property type="entry name" value="ANTI-SIGMA-F FACTOR RSBW-RELATED"/>
    <property type="match status" value="1"/>
</dbReference>
<evidence type="ECO:0000256" key="1">
    <source>
        <dbReference type="ARBA" id="ARBA00022527"/>
    </source>
</evidence>
<dbReference type="OrthoDB" id="9792240at2"/>
<dbReference type="CDD" id="cd16936">
    <property type="entry name" value="HATPase_RsbW-like"/>
    <property type="match status" value="1"/>
</dbReference>
<keyword evidence="1" id="KW-0418">Kinase</keyword>
<name>A0A369TID5_9RHOB</name>
<protein>
    <submittedName>
        <fullName evidence="3">ATP-binding protein</fullName>
    </submittedName>
</protein>
<dbReference type="InterPro" id="IPR036890">
    <property type="entry name" value="HATPase_C_sf"/>
</dbReference>
<keyword evidence="1" id="KW-0808">Transferase</keyword>
<evidence type="ECO:0000313" key="4">
    <source>
        <dbReference type="Proteomes" id="UP000253977"/>
    </source>
</evidence>
<evidence type="ECO:0000313" key="3">
    <source>
        <dbReference type="EMBL" id="RDD64155.1"/>
    </source>
</evidence>
<dbReference type="SUPFAM" id="SSF55874">
    <property type="entry name" value="ATPase domain of HSP90 chaperone/DNA topoisomerase II/histidine kinase"/>
    <property type="match status" value="1"/>
</dbReference>
<sequence length="155" mass="16249">MPGAALPAPALVPPLHLTLASTPDAVRAALVRIGSALAEAGLRPGTCGMVELVIAESLNNIAEHAYRGTGTGEIVLRLVHLSGAIEVTLIDSGQPYPEGALPKAGTFPALTGGRATLPEGGFGWCLIRRLTSKLIYTRKNGRNRLFLRMDLDCLA</sequence>
<dbReference type="AlphaFoldDB" id="A0A369TID5"/>
<feature type="domain" description="Histidine kinase/HSP90-like ATPase" evidence="2">
    <location>
        <begin position="20"/>
        <end position="148"/>
    </location>
</feature>
<dbReference type="Proteomes" id="UP000253977">
    <property type="component" value="Unassembled WGS sequence"/>
</dbReference>
<organism evidence="3 4">
    <name type="scientific">Thalassococcus profundi</name>
    <dbReference type="NCBI Taxonomy" id="2282382"/>
    <lineage>
        <taxon>Bacteria</taxon>
        <taxon>Pseudomonadati</taxon>
        <taxon>Pseudomonadota</taxon>
        <taxon>Alphaproteobacteria</taxon>
        <taxon>Rhodobacterales</taxon>
        <taxon>Roseobacteraceae</taxon>
        <taxon>Thalassococcus</taxon>
    </lineage>
</organism>
<keyword evidence="4" id="KW-1185">Reference proteome</keyword>
<dbReference type="InterPro" id="IPR003594">
    <property type="entry name" value="HATPase_dom"/>
</dbReference>
<dbReference type="PANTHER" id="PTHR35526:SF3">
    <property type="entry name" value="ANTI-SIGMA-F FACTOR RSBW"/>
    <property type="match status" value="1"/>
</dbReference>
<keyword evidence="1" id="KW-0723">Serine/threonine-protein kinase</keyword>